<sequence>MVTLQFVYACEWLCLTDTQPGLAEAAQPFKVLGNESRLWLLHLIGDEPRTVGALASATGMSQPLVSQHLKTLRLAGPVTANRTGKEVTYLLADRHVAHVVADALEHVREPATATAAVERPTPPGHQQTP</sequence>
<dbReference type="SMART" id="SM00418">
    <property type="entry name" value="HTH_ARSR"/>
    <property type="match status" value="1"/>
</dbReference>
<reference evidence="5 6" key="1">
    <citation type="submission" date="2018-11" db="EMBL/GenBank/DDBJ databases">
        <title>Draft genome of Simplicispira Flexivirga sp. BO-16.</title>
        <authorList>
            <person name="Im W.T."/>
        </authorList>
    </citation>
    <scope>NUCLEOTIDE SEQUENCE [LARGE SCALE GENOMIC DNA]</scope>
    <source>
        <strain evidence="5 6">BO-16</strain>
    </source>
</reference>
<dbReference type="Pfam" id="PF01022">
    <property type="entry name" value="HTH_5"/>
    <property type="match status" value="1"/>
</dbReference>
<dbReference type="Proteomes" id="UP000271678">
    <property type="component" value="Unassembled WGS sequence"/>
</dbReference>
<dbReference type="GO" id="GO:0003700">
    <property type="term" value="F:DNA-binding transcription factor activity"/>
    <property type="evidence" value="ECO:0007669"/>
    <property type="project" value="InterPro"/>
</dbReference>
<keyword evidence="1" id="KW-0805">Transcription regulation</keyword>
<dbReference type="OrthoDB" id="3232131at2"/>
<dbReference type="InterPro" id="IPR036390">
    <property type="entry name" value="WH_DNA-bd_sf"/>
</dbReference>
<evidence type="ECO:0000259" key="4">
    <source>
        <dbReference type="PROSITE" id="PS50987"/>
    </source>
</evidence>
<evidence type="ECO:0000256" key="3">
    <source>
        <dbReference type="ARBA" id="ARBA00023163"/>
    </source>
</evidence>
<dbReference type="PANTHER" id="PTHR43132:SF6">
    <property type="entry name" value="HTH-TYPE TRANSCRIPTIONAL REPRESSOR CZRA"/>
    <property type="match status" value="1"/>
</dbReference>
<keyword evidence="2" id="KW-0238">DNA-binding</keyword>
<keyword evidence="6" id="KW-1185">Reference proteome</keyword>
<dbReference type="NCBIfam" id="NF033788">
    <property type="entry name" value="HTH_metalloreg"/>
    <property type="match status" value="1"/>
</dbReference>
<keyword evidence="3" id="KW-0804">Transcription</keyword>
<name>A0A3M9M6I5_9MICO</name>
<dbReference type="SUPFAM" id="SSF46785">
    <property type="entry name" value="Winged helix' DNA-binding domain"/>
    <property type="match status" value="1"/>
</dbReference>
<evidence type="ECO:0000256" key="1">
    <source>
        <dbReference type="ARBA" id="ARBA00023015"/>
    </source>
</evidence>
<dbReference type="EMBL" id="RJJQ01000012">
    <property type="protein sequence ID" value="RNI21096.1"/>
    <property type="molecule type" value="Genomic_DNA"/>
</dbReference>
<protein>
    <submittedName>
        <fullName evidence="5">Transcriptional regulator</fullName>
    </submittedName>
</protein>
<evidence type="ECO:0000256" key="2">
    <source>
        <dbReference type="ARBA" id="ARBA00023125"/>
    </source>
</evidence>
<dbReference type="PROSITE" id="PS50987">
    <property type="entry name" value="HTH_ARSR_2"/>
    <property type="match status" value="1"/>
</dbReference>
<comment type="caution">
    <text evidence="5">The sequence shown here is derived from an EMBL/GenBank/DDBJ whole genome shotgun (WGS) entry which is preliminary data.</text>
</comment>
<proteinExistence type="predicted"/>
<evidence type="ECO:0000313" key="6">
    <source>
        <dbReference type="Proteomes" id="UP000271678"/>
    </source>
</evidence>
<gene>
    <name evidence="5" type="ORF">EFY87_12520</name>
</gene>
<dbReference type="GO" id="GO:0003677">
    <property type="term" value="F:DNA binding"/>
    <property type="evidence" value="ECO:0007669"/>
    <property type="project" value="UniProtKB-KW"/>
</dbReference>
<dbReference type="RefSeq" id="WP_123271814.1">
    <property type="nucleotide sequence ID" value="NZ_RJJQ01000012.1"/>
</dbReference>
<dbReference type="Gene3D" id="1.10.10.10">
    <property type="entry name" value="Winged helix-like DNA-binding domain superfamily/Winged helix DNA-binding domain"/>
    <property type="match status" value="1"/>
</dbReference>
<evidence type="ECO:0000313" key="5">
    <source>
        <dbReference type="EMBL" id="RNI21096.1"/>
    </source>
</evidence>
<organism evidence="5 6">
    <name type="scientific">Flexivirga caeni</name>
    <dbReference type="NCBI Taxonomy" id="2294115"/>
    <lineage>
        <taxon>Bacteria</taxon>
        <taxon>Bacillati</taxon>
        <taxon>Actinomycetota</taxon>
        <taxon>Actinomycetes</taxon>
        <taxon>Micrococcales</taxon>
        <taxon>Dermacoccaceae</taxon>
        <taxon>Flexivirga</taxon>
    </lineage>
</organism>
<feature type="domain" description="HTH arsR-type" evidence="4">
    <location>
        <begin position="17"/>
        <end position="111"/>
    </location>
</feature>
<dbReference type="InterPro" id="IPR051011">
    <property type="entry name" value="Metal_resp_trans_reg"/>
</dbReference>
<dbReference type="PANTHER" id="PTHR43132">
    <property type="entry name" value="ARSENICAL RESISTANCE OPERON REPRESSOR ARSR-RELATED"/>
    <property type="match status" value="1"/>
</dbReference>
<dbReference type="AlphaFoldDB" id="A0A3M9M6I5"/>
<dbReference type="CDD" id="cd00090">
    <property type="entry name" value="HTH_ARSR"/>
    <property type="match status" value="1"/>
</dbReference>
<dbReference type="PRINTS" id="PR00778">
    <property type="entry name" value="HTHARSR"/>
</dbReference>
<dbReference type="InterPro" id="IPR011991">
    <property type="entry name" value="ArsR-like_HTH"/>
</dbReference>
<dbReference type="InterPro" id="IPR036388">
    <property type="entry name" value="WH-like_DNA-bd_sf"/>
</dbReference>
<dbReference type="InterPro" id="IPR001845">
    <property type="entry name" value="HTH_ArsR_DNA-bd_dom"/>
</dbReference>
<accession>A0A3M9M6I5</accession>